<gene>
    <name evidence="1" type="ORF">DH17_17015</name>
</gene>
<sequence length="142" mass="15677">MNKQNILITLLTGLVILLNGCTNPPQPQNKVIVPKIAYTGGADNASYSEAQIKIEGSCVYLMHASDRVLPIFATKDAHWDSNKHLLIVDSKQYKDGDTIAYGSGEAYSLNLNDYNWIVKPDTTCDLNKGIIINQLIDPITKK</sequence>
<name>A0A0B2UCA0_9GAMM</name>
<protein>
    <recommendedName>
        <fullName evidence="3">Lipoprotein</fullName>
    </recommendedName>
</protein>
<dbReference type="EMBL" id="JHQK01000007">
    <property type="protein sequence ID" value="KHN66844.1"/>
    <property type="molecule type" value="Genomic_DNA"/>
</dbReference>
<evidence type="ECO:0000313" key="1">
    <source>
        <dbReference type="EMBL" id="KHN66844.1"/>
    </source>
</evidence>
<dbReference type="AlphaFoldDB" id="A0A0B2UCA0"/>
<evidence type="ECO:0000313" key="2">
    <source>
        <dbReference type="Proteomes" id="UP000031012"/>
    </source>
</evidence>
<proteinExistence type="predicted"/>
<organism evidence="1 2">
    <name type="scientific">Acinetobacter oleivorans</name>
    <dbReference type="NCBI Taxonomy" id="1148157"/>
    <lineage>
        <taxon>Bacteria</taxon>
        <taxon>Pseudomonadati</taxon>
        <taxon>Pseudomonadota</taxon>
        <taxon>Gammaproteobacteria</taxon>
        <taxon>Moraxellales</taxon>
        <taxon>Moraxellaceae</taxon>
        <taxon>Acinetobacter</taxon>
    </lineage>
</organism>
<evidence type="ECO:0008006" key="3">
    <source>
        <dbReference type="Google" id="ProtNLM"/>
    </source>
</evidence>
<reference evidence="1 2" key="1">
    <citation type="submission" date="2014-03" db="EMBL/GenBank/DDBJ databases">
        <title>Genome sequence of the diesel-degrader and plant-growth promoter Acinetobacter oleivorans PF-1 isolated from the roots of poplar tree.</title>
        <authorList>
            <person name="Gkorezis P."/>
            <person name="van Hamme J."/>
            <person name="Rineau F."/>
            <person name="Vangronsveld J."/>
            <person name="Francetti A."/>
        </authorList>
    </citation>
    <scope>NUCLEOTIDE SEQUENCE [LARGE SCALE GENOMIC DNA]</scope>
    <source>
        <strain evidence="1 2">PF1</strain>
    </source>
</reference>
<comment type="caution">
    <text evidence="1">The sequence shown here is derived from an EMBL/GenBank/DDBJ whole genome shotgun (WGS) entry which is preliminary data.</text>
</comment>
<dbReference type="Proteomes" id="UP000031012">
    <property type="component" value="Unassembled WGS sequence"/>
</dbReference>
<accession>A0A0B2UCA0</accession>